<dbReference type="PROSITE" id="PS01185">
    <property type="entry name" value="CTCK_1"/>
    <property type="match status" value="1"/>
</dbReference>
<dbReference type="GO" id="GO:0007166">
    <property type="term" value="P:cell surface receptor signaling pathway"/>
    <property type="evidence" value="ECO:0007669"/>
    <property type="project" value="TreeGrafter"/>
</dbReference>
<comment type="caution">
    <text evidence="8">The sequence shown here is derived from an EMBL/GenBank/DDBJ whole genome shotgun (WGS) entry which is preliminary data.</text>
</comment>
<dbReference type="GO" id="GO:0051427">
    <property type="term" value="F:hormone receptor binding"/>
    <property type="evidence" value="ECO:0007669"/>
    <property type="project" value="TreeGrafter"/>
</dbReference>
<feature type="chain" id="PRO_5040138039" evidence="6">
    <location>
        <begin position="31"/>
        <end position="134"/>
    </location>
</feature>
<dbReference type="GO" id="GO:0005615">
    <property type="term" value="C:extracellular space"/>
    <property type="evidence" value="ECO:0007669"/>
    <property type="project" value="TreeGrafter"/>
</dbReference>
<dbReference type="Pfam" id="PF03045">
    <property type="entry name" value="DAN"/>
    <property type="match status" value="1"/>
</dbReference>
<accession>A0A9Q1HG89</accession>
<evidence type="ECO:0000313" key="8">
    <source>
        <dbReference type="EMBL" id="KAJ8045329.1"/>
    </source>
</evidence>
<comment type="subcellular location">
    <subcellularLocation>
        <location evidence="1">Secreted</location>
    </subcellularLocation>
</comment>
<evidence type="ECO:0000256" key="5">
    <source>
        <dbReference type="PROSITE-ProRule" id="PRU00039"/>
    </source>
</evidence>
<keyword evidence="3 6" id="KW-0732">Signal</keyword>
<proteinExistence type="predicted"/>
<dbReference type="PANTHER" id="PTHR31129">
    <property type="entry name" value="GLYCOPROTEIN HORMONE ALPHA-2"/>
    <property type="match status" value="1"/>
</dbReference>
<keyword evidence="9" id="KW-1185">Reference proteome</keyword>
<dbReference type="AlphaFoldDB" id="A0A9Q1HG89"/>
<dbReference type="Proteomes" id="UP001152320">
    <property type="component" value="Chromosome 3"/>
</dbReference>
<protein>
    <submittedName>
        <fullName evidence="8">Thyrostimulin alpha-2 subunit</fullName>
    </submittedName>
</protein>
<organism evidence="8 9">
    <name type="scientific">Holothuria leucospilota</name>
    <name type="common">Black long sea cucumber</name>
    <name type="synonym">Mertensiothuria leucospilota</name>
    <dbReference type="NCBI Taxonomy" id="206669"/>
    <lineage>
        <taxon>Eukaryota</taxon>
        <taxon>Metazoa</taxon>
        <taxon>Echinodermata</taxon>
        <taxon>Eleutherozoa</taxon>
        <taxon>Echinozoa</taxon>
        <taxon>Holothuroidea</taxon>
        <taxon>Aspidochirotacea</taxon>
        <taxon>Aspidochirotida</taxon>
        <taxon>Holothuriidae</taxon>
        <taxon>Holothuria</taxon>
    </lineage>
</organism>
<evidence type="ECO:0000256" key="1">
    <source>
        <dbReference type="ARBA" id="ARBA00004613"/>
    </source>
</evidence>
<name>A0A9Q1HG89_HOLLE</name>
<comment type="caution">
    <text evidence="5">Lacks conserved residue(s) required for the propagation of feature annotation.</text>
</comment>
<dbReference type="PROSITE" id="PS01225">
    <property type="entry name" value="CTCK_2"/>
    <property type="match status" value="1"/>
</dbReference>
<keyword evidence="2" id="KW-0964">Secreted</keyword>
<evidence type="ECO:0000256" key="4">
    <source>
        <dbReference type="ARBA" id="ARBA00023157"/>
    </source>
</evidence>
<gene>
    <name evidence="8" type="ORF">HOLleu_08318</name>
</gene>
<dbReference type="SUPFAM" id="SSF57501">
    <property type="entry name" value="Cystine-knot cytokines"/>
    <property type="match status" value="1"/>
</dbReference>
<evidence type="ECO:0000256" key="3">
    <source>
        <dbReference type="ARBA" id="ARBA00022729"/>
    </source>
</evidence>
<dbReference type="PANTHER" id="PTHR31129:SF2">
    <property type="entry name" value="GLYCOPROTEIN HORMONE ALPHA-2"/>
    <property type="match status" value="1"/>
</dbReference>
<dbReference type="InterPro" id="IPR029034">
    <property type="entry name" value="Cystine-knot_cytokine"/>
</dbReference>
<dbReference type="FunFam" id="2.10.90.10:FF:000049">
    <property type="entry name" value="Glycoprotein hormone alpha 2"/>
    <property type="match status" value="1"/>
</dbReference>
<dbReference type="Gene3D" id="2.10.90.10">
    <property type="entry name" value="Cystine-knot cytokines"/>
    <property type="match status" value="1"/>
</dbReference>
<dbReference type="EMBL" id="JAIZAY010000003">
    <property type="protein sequence ID" value="KAJ8045329.1"/>
    <property type="molecule type" value="Genomic_DNA"/>
</dbReference>
<dbReference type="InterPro" id="IPR052680">
    <property type="entry name" value="Glyco_Hormone_Alpha"/>
</dbReference>
<evidence type="ECO:0000259" key="7">
    <source>
        <dbReference type="PROSITE" id="PS01225"/>
    </source>
</evidence>
<dbReference type="OrthoDB" id="6421717at2759"/>
<feature type="signal peptide" evidence="6">
    <location>
        <begin position="1"/>
        <end position="30"/>
    </location>
</feature>
<keyword evidence="4" id="KW-1015">Disulfide bond</keyword>
<evidence type="ECO:0000256" key="2">
    <source>
        <dbReference type="ARBA" id="ARBA00022525"/>
    </source>
</evidence>
<evidence type="ECO:0000256" key="6">
    <source>
        <dbReference type="SAM" id="SignalP"/>
    </source>
</evidence>
<dbReference type="InterPro" id="IPR004133">
    <property type="entry name" value="DAN_dom"/>
</dbReference>
<sequence>MVTRKALSQILLFAFVCLLLGSFFPRGTTAETSWRRPGCHLLGFKKLVEIPGCRSAEIHINACRGYCMTYSFPSDIHTLFLSGGNHVLTSHGSCCTIKTTHDIHFTLECENNQVYQDVIKSASRCECSLCDVEY</sequence>
<evidence type="ECO:0000313" key="9">
    <source>
        <dbReference type="Proteomes" id="UP001152320"/>
    </source>
</evidence>
<dbReference type="InterPro" id="IPR006207">
    <property type="entry name" value="Cys_knot_C"/>
</dbReference>
<feature type="domain" description="CTCK" evidence="7">
    <location>
        <begin position="39"/>
        <end position="131"/>
    </location>
</feature>
<reference evidence="8" key="1">
    <citation type="submission" date="2021-10" db="EMBL/GenBank/DDBJ databases">
        <title>Tropical sea cucumber genome reveals ecological adaptation and Cuvierian tubules defense mechanism.</title>
        <authorList>
            <person name="Chen T."/>
        </authorList>
    </citation>
    <scope>NUCLEOTIDE SEQUENCE</scope>
    <source>
        <strain evidence="8">Nanhai2018</strain>
        <tissue evidence="8">Muscle</tissue>
    </source>
</reference>